<evidence type="ECO:0000313" key="3">
    <source>
        <dbReference type="Proteomes" id="UP000245720"/>
    </source>
</evidence>
<protein>
    <submittedName>
        <fullName evidence="2">Peptidase YpeB-like protein</fullName>
    </submittedName>
</protein>
<dbReference type="InterPro" id="IPR025711">
    <property type="entry name" value="PepSY"/>
</dbReference>
<dbReference type="RefSeq" id="WP_109727021.1">
    <property type="nucleotide sequence ID" value="NZ_QGDI01000009.1"/>
</dbReference>
<dbReference type="EMBL" id="QGDI01000009">
    <property type="protein sequence ID" value="PWJ11507.1"/>
    <property type="molecule type" value="Genomic_DNA"/>
</dbReference>
<feature type="domain" description="PepSY" evidence="1">
    <location>
        <begin position="166"/>
        <end position="223"/>
    </location>
</feature>
<dbReference type="AlphaFoldDB" id="A0A315XWX9"/>
<evidence type="ECO:0000313" key="2">
    <source>
        <dbReference type="EMBL" id="PWJ11507.1"/>
    </source>
</evidence>
<organism evidence="2 3">
    <name type="scientific">Ruminococcus flavefaciens</name>
    <dbReference type="NCBI Taxonomy" id="1265"/>
    <lineage>
        <taxon>Bacteria</taxon>
        <taxon>Bacillati</taxon>
        <taxon>Bacillota</taxon>
        <taxon>Clostridia</taxon>
        <taxon>Eubacteriales</taxon>
        <taxon>Oscillospiraceae</taxon>
        <taxon>Ruminococcus</taxon>
    </lineage>
</organism>
<reference evidence="2 3" key="1">
    <citation type="submission" date="2018-05" db="EMBL/GenBank/DDBJ databases">
        <title>The Hungate 1000. A catalogue of reference genomes from the rumen microbiome.</title>
        <authorList>
            <person name="Kelly W."/>
        </authorList>
    </citation>
    <scope>NUCLEOTIDE SEQUENCE [LARGE SCALE GENOMIC DNA]</scope>
    <source>
        <strain evidence="2 3">SAb67</strain>
    </source>
</reference>
<gene>
    <name evidence="2" type="ORF">IE37_02270</name>
</gene>
<sequence>MKKTIIAAAAVTAAAVMLSGCSGDSHSRKGSGAADRPESWAVEQRTLEDITPMSGEEQVYVTRDEETDEVKIIQGVLSDDPVNNEREALDLIASYSQIMGYIDVYSELQYSGATEYNHKIDYRFDQYCDGMQAGYVELMVDYDEGSRAVVLNSHYTDLWGFSTDPKVSEAEAVKCAADKYKTDKGAKPQLTIAEGPVLAWIVPVIDDDVTEVYIDANNGNIIREIHAED</sequence>
<evidence type="ECO:0000259" key="1">
    <source>
        <dbReference type="Pfam" id="PF03413"/>
    </source>
</evidence>
<dbReference type="OrthoDB" id="1820665at2"/>
<name>A0A315XWX9_RUMFL</name>
<dbReference type="PROSITE" id="PS51257">
    <property type="entry name" value="PROKAR_LIPOPROTEIN"/>
    <property type="match status" value="1"/>
</dbReference>
<dbReference type="Proteomes" id="UP000245720">
    <property type="component" value="Unassembled WGS sequence"/>
</dbReference>
<proteinExistence type="predicted"/>
<accession>A0A315XWX9</accession>
<dbReference type="Pfam" id="PF03413">
    <property type="entry name" value="PepSY"/>
    <property type="match status" value="1"/>
</dbReference>
<comment type="caution">
    <text evidence="2">The sequence shown here is derived from an EMBL/GenBank/DDBJ whole genome shotgun (WGS) entry which is preliminary data.</text>
</comment>